<proteinExistence type="predicted"/>
<dbReference type="EMBL" id="BACI01000121">
    <property type="protein sequence ID" value="GAA15146.1"/>
    <property type="molecule type" value="Genomic_DNA"/>
</dbReference>
<evidence type="ECO:0000313" key="1">
    <source>
        <dbReference type="EMBL" id="GAA15146.1"/>
    </source>
</evidence>
<dbReference type="Proteomes" id="UP000003558">
    <property type="component" value="Unassembled WGS sequence"/>
</dbReference>
<dbReference type="eggNOG" id="ENOG5033Z2P">
    <property type="taxonomic scope" value="Bacteria"/>
</dbReference>
<comment type="caution">
    <text evidence="1">The sequence shown here is derived from an EMBL/GenBank/DDBJ whole genome shotgun (WGS) entry which is preliminary data.</text>
</comment>
<sequence length="166" mass="18752">MTRILTTYSGIAPAVQENLRFGVQHGRWGLRREPQGWTKGMSFDWHVIGACASGLRRGPRCQPEEWVTSAVDVYLFRVLSPLRWESSCFWPDETAESELKYPYRFDTELIAHAIQVPTAYGDPMPKEISDGIRRASNPKAESVVSLGDAKWSELVAAIKKRGRQSV</sequence>
<organism evidence="1 2">
    <name type="scientific">Gordonia alkanivorans NBRC 16433</name>
    <dbReference type="NCBI Taxonomy" id="1027371"/>
    <lineage>
        <taxon>Bacteria</taxon>
        <taxon>Bacillati</taxon>
        <taxon>Actinomycetota</taxon>
        <taxon>Actinomycetes</taxon>
        <taxon>Mycobacteriales</taxon>
        <taxon>Gordoniaceae</taxon>
        <taxon>Gordonia</taxon>
    </lineage>
</organism>
<protein>
    <submittedName>
        <fullName evidence="1">Uncharacterized protein</fullName>
    </submittedName>
</protein>
<evidence type="ECO:0000313" key="2">
    <source>
        <dbReference type="Proteomes" id="UP000003558"/>
    </source>
</evidence>
<reference evidence="1 2" key="1">
    <citation type="submission" date="2011-05" db="EMBL/GenBank/DDBJ databases">
        <title>Whole genome shotgun sequence of Gordonia alkanivorans NBRC 16433.</title>
        <authorList>
            <person name="Hosoyama A."/>
            <person name="Nakamura S."/>
            <person name="Takarada H."/>
            <person name="Tsuchikane K."/>
            <person name="Yamazaki S."/>
            <person name="Fujita N."/>
        </authorList>
    </citation>
    <scope>NUCLEOTIDE SEQUENCE [LARGE SCALE GENOMIC DNA]</scope>
    <source>
        <strain evidence="1 2">NBRC 16433</strain>
    </source>
</reference>
<dbReference type="RefSeq" id="WP_006361207.1">
    <property type="nucleotide sequence ID" value="NZ_BACI01000121.1"/>
</dbReference>
<gene>
    <name evidence="1" type="ORF">GOALK_121_00080</name>
</gene>
<name>F9W2Q7_9ACTN</name>
<dbReference type="AlphaFoldDB" id="F9W2Q7"/>
<accession>F9W2Q7</accession>